<proteinExistence type="predicted"/>
<feature type="region of interest" description="Disordered" evidence="1">
    <location>
        <begin position="165"/>
        <end position="199"/>
    </location>
</feature>
<dbReference type="Proteomes" id="UP001162156">
    <property type="component" value="Unassembled WGS sequence"/>
</dbReference>
<keyword evidence="3" id="KW-1185">Reference proteome</keyword>
<organism evidence="2 3">
    <name type="scientific">Rhamnusium bicolor</name>
    <dbReference type="NCBI Taxonomy" id="1586634"/>
    <lineage>
        <taxon>Eukaryota</taxon>
        <taxon>Metazoa</taxon>
        <taxon>Ecdysozoa</taxon>
        <taxon>Arthropoda</taxon>
        <taxon>Hexapoda</taxon>
        <taxon>Insecta</taxon>
        <taxon>Pterygota</taxon>
        <taxon>Neoptera</taxon>
        <taxon>Endopterygota</taxon>
        <taxon>Coleoptera</taxon>
        <taxon>Polyphaga</taxon>
        <taxon>Cucujiformia</taxon>
        <taxon>Chrysomeloidea</taxon>
        <taxon>Cerambycidae</taxon>
        <taxon>Lepturinae</taxon>
        <taxon>Rhagiini</taxon>
        <taxon>Rhamnusium</taxon>
    </lineage>
</organism>
<feature type="compositionally biased region" description="Basic and acidic residues" evidence="1">
    <location>
        <begin position="168"/>
        <end position="199"/>
    </location>
</feature>
<reference evidence="2" key="1">
    <citation type="journal article" date="2023" name="Insect Mol. Biol.">
        <title>Genome sequencing provides insights into the evolution of gene families encoding plant cell wall-degrading enzymes in longhorned beetles.</title>
        <authorList>
            <person name="Shin N.R."/>
            <person name="Okamura Y."/>
            <person name="Kirsch R."/>
            <person name="Pauchet Y."/>
        </authorList>
    </citation>
    <scope>NUCLEOTIDE SEQUENCE</scope>
    <source>
        <strain evidence="2">RBIC_L_NR</strain>
    </source>
</reference>
<protein>
    <submittedName>
        <fullName evidence="2">Uncharacterized protein</fullName>
    </submittedName>
</protein>
<evidence type="ECO:0000313" key="3">
    <source>
        <dbReference type="Proteomes" id="UP001162156"/>
    </source>
</evidence>
<comment type="caution">
    <text evidence="2">The sequence shown here is derived from an EMBL/GenBank/DDBJ whole genome shotgun (WGS) entry which is preliminary data.</text>
</comment>
<name>A0AAV8X742_9CUCU</name>
<sequence>MDFNIEQINASLEYGETADFDLICEDRDEDPPNDPGFIRMMTLGKDEQINAPLESGNTNSELVYADLQNELESVRMTTEKNEEINAPMESGETNSNLVFRDNKTNSDLHLKANENKTSSSISQRCPLQSILNKHLFLPQPLGSTGKNKRMKDNFPSEISSVAWRMKLARKEEQKTQKEQEAKKKREEKQAQAKDRQKKC</sequence>
<dbReference type="AlphaFoldDB" id="A0AAV8X742"/>
<evidence type="ECO:0000313" key="2">
    <source>
        <dbReference type="EMBL" id="KAJ8934353.1"/>
    </source>
</evidence>
<dbReference type="EMBL" id="JANEYF010003732">
    <property type="protein sequence ID" value="KAJ8934353.1"/>
    <property type="molecule type" value="Genomic_DNA"/>
</dbReference>
<accession>A0AAV8X742</accession>
<gene>
    <name evidence="2" type="ORF">NQ314_013394</name>
</gene>
<evidence type="ECO:0000256" key="1">
    <source>
        <dbReference type="SAM" id="MobiDB-lite"/>
    </source>
</evidence>